<accession>A0A9N8VS99</accession>
<dbReference type="EMBL" id="CAJVPL010000202">
    <property type="protein sequence ID" value="CAG8464608.1"/>
    <property type="molecule type" value="Genomic_DNA"/>
</dbReference>
<sequence length="66" mass="7539">MVYKLRKEVGQSIEKLNLIAIRLINESEKSDLRLAAQTVMATSIETTRQCAVVIVALLIYMERFIL</sequence>
<reference evidence="1" key="1">
    <citation type="submission" date="2021-06" db="EMBL/GenBank/DDBJ databases">
        <authorList>
            <person name="Kallberg Y."/>
            <person name="Tangrot J."/>
            <person name="Rosling A."/>
        </authorList>
    </citation>
    <scope>NUCLEOTIDE SEQUENCE</scope>
    <source>
        <strain evidence="1">MT106</strain>
    </source>
</reference>
<protein>
    <submittedName>
        <fullName evidence="1">1873_t:CDS:1</fullName>
    </submittedName>
</protein>
<name>A0A9N8VS99_9GLOM</name>
<proteinExistence type="predicted"/>
<evidence type="ECO:0000313" key="1">
    <source>
        <dbReference type="EMBL" id="CAG8464608.1"/>
    </source>
</evidence>
<dbReference type="Proteomes" id="UP000789831">
    <property type="component" value="Unassembled WGS sequence"/>
</dbReference>
<keyword evidence="2" id="KW-1185">Reference proteome</keyword>
<organism evidence="1 2">
    <name type="scientific">Ambispora gerdemannii</name>
    <dbReference type="NCBI Taxonomy" id="144530"/>
    <lineage>
        <taxon>Eukaryota</taxon>
        <taxon>Fungi</taxon>
        <taxon>Fungi incertae sedis</taxon>
        <taxon>Mucoromycota</taxon>
        <taxon>Glomeromycotina</taxon>
        <taxon>Glomeromycetes</taxon>
        <taxon>Archaeosporales</taxon>
        <taxon>Ambisporaceae</taxon>
        <taxon>Ambispora</taxon>
    </lineage>
</organism>
<evidence type="ECO:0000313" key="2">
    <source>
        <dbReference type="Proteomes" id="UP000789831"/>
    </source>
</evidence>
<dbReference type="AlphaFoldDB" id="A0A9N8VS99"/>
<comment type="caution">
    <text evidence="1">The sequence shown here is derived from an EMBL/GenBank/DDBJ whole genome shotgun (WGS) entry which is preliminary data.</text>
</comment>
<gene>
    <name evidence="1" type="ORF">AGERDE_LOCUS2429</name>
</gene>